<organism evidence="1 2">
    <name type="scientific">Deinococcus rubellus</name>
    <dbReference type="NCBI Taxonomy" id="1889240"/>
    <lineage>
        <taxon>Bacteria</taxon>
        <taxon>Thermotogati</taxon>
        <taxon>Deinococcota</taxon>
        <taxon>Deinococci</taxon>
        <taxon>Deinococcales</taxon>
        <taxon>Deinococcaceae</taxon>
        <taxon>Deinococcus</taxon>
    </lineage>
</organism>
<keyword evidence="2" id="KW-1185">Reference proteome</keyword>
<dbReference type="EMBL" id="CP104213">
    <property type="protein sequence ID" value="UWX63840.1"/>
    <property type="molecule type" value="Genomic_DNA"/>
</dbReference>
<gene>
    <name evidence="1" type="ORF">N0D28_14085</name>
</gene>
<accession>A0ABY5YFI6</accession>
<proteinExistence type="predicted"/>
<name>A0ABY5YFI6_9DEIO</name>
<sequence length="46" mass="5113">MAEFGGEVIGHLGMGHDDFAFQEDRSCGGLHVAPGVRRRGFKRVRR</sequence>
<reference evidence="1" key="1">
    <citation type="submission" date="2022-09" db="EMBL/GenBank/DDBJ databases">
        <title>genome sequence of Deinococcus rubellus.</title>
        <authorList>
            <person name="Srinivasan S."/>
        </authorList>
    </citation>
    <scope>NUCLEOTIDE SEQUENCE</scope>
    <source>
        <strain evidence="1">Ant6</strain>
    </source>
</reference>
<evidence type="ECO:0000313" key="2">
    <source>
        <dbReference type="Proteomes" id="UP001060261"/>
    </source>
</evidence>
<dbReference type="RefSeq" id="WP_260560119.1">
    <property type="nucleotide sequence ID" value="NZ_BAABEC010000190.1"/>
</dbReference>
<dbReference type="Proteomes" id="UP001060261">
    <property type="component" value="Chromosome"/>
</dbReference>
<protein>
    <submittedName>
        <fullName evidence="1">Uncharacterized protein</fullName>
    </submittedName>
</protein>
<evidence type="ECO:0000313" key="1">
    <source>
        <dbReference type="EMBL" id="UWX63840.1"/>
    </source>
</evidence>